<accession>A0A2P0VMK6</accession>
<organism evidence="1">
    <name type="scientific">Tetraselmis virus 1</name>
    <dbReference type="NCBI Taxonomy" id="2060617"/>
    <lineage>
        <taxon>Viruses</taxon>
        <taxon>Varidnaviria</taxon>
        <taxon>Bamfordvirae</taxon>
        <taxon>Nucleocytoviricota</taxon>
        <taxon>Megaviricetes</taxon>
        <taxon>Imitervirales</taxon>
        <taxon>Allomimiviridae</taxon>
        <taxon>Oceanusvirus</taxon>
        <taxon>Oceanusvirus kaneohense</taxon>
    </lineage>
</organism>
<gene>
    <name evidence="1" type="ORF">TetV_021</name>
</gene>
<evidence type="ECO:0000313" key="2">
    <source>
        <dbReference type="Proteomes" id="UP000244773"/>
    </source>
</evidence>
<name>A0A2P0VMK6_9VIRU</name>
<keyword evidence="2" id="KW-1185">Reference proteome</keyword>
<protein>
    <submittedName>
        <fullName evidence="1">Uncharacterized protein</fullName>
    </submittedName>
</protein>
<dbReference type="Proteomes" id="UP000244773">
    <property type="component" value="Segment"/>
</dbReference>
<reference evidence="1" key="1">
    <citation type="journal article" date="2018" name="Virology">
        <title>A giant virus infecting green algae encodes key fermentation genes.</title>
        <authorList>
            <person name="Schvarcz C.R."/>
            <person name="Steward G.F."/>
        </authorList>
    </citation>
    <scope>NUCLEOTIDE SEQUENCE [LARGE SCALE GENOMIC DNA]</scope>
</reference>
<evidence type="ECO:0000313" key="1">
    <source>
        <dbReference type="EMBL" id="AUF82113.1"/>
    </source>
</evidence>
<sequence>MSKILYSALIGDFDPLMGIHIPPTKNWKFIMYTDSDIDRSKLTPEQNRWEFRKADMSKGRSPRHVNRWYKLHPHLLFPDFDHSLYIDSKIAVNIINIVINSGFQKILLVLLFEM</sequence>
<proteinExistence type="predicted"/>
<dbReference type="EMBL" id="KY322437">
    <property type="protein sequence ID" value="AUF82113.1"/>
    <property type="molecule type" value="Genomic_DNA"/>
</dbReference>